<feature type="domain" description="HPt" evidence="2">
    <location>
        <begin position="19"/>
        <end position="113"/>
    </location>
</feature>
<protein>
    <recommendedName>
        <fullName evidence="2">HPt domain-containing protein</fullName>
    </recommendedName>
</protein>
<dbReference type="InterPro" id="IPR008207">
    <property type="entry name" value="Sig_transdc_His_kin_Hpt_dom"/>
</dbReference>
<keyword evidence="4" id="KW-1185">Reference proteome</keyword>
<dbReference type="RefSeq" id="WP_153509969.1">
    <property type="nucleotide sequence ID" value="NZ_CP045652.1"/>
</dbReference>
<sequence length="120" mass="13776">MSKFKIINPEVLKSSMMNNMEMVKQLINLYLTQGKVDFETLQSAVEARDLQEVASKSHHIKPTMEYIGATDLRILFQELEQKAKKNEPSDVIEETFSRLKKDFDTAMIELEAYSTSLVDA</sequence>
<accession>A0A5Q0Q948</accession>
<reference evidence="3 4" key="1">
    <citation type="submission" date="2019-10" db="EMBL/GenBank/DDBJ databases">
        <authorList>
            <person name="Dong K."/>
        </authorList>
    </citation>
    <scope>NUCLEOTIDE SEQUENCE [LARGE SCALE GENOMIC DNA]</scope>
    <source>
        <strain evidence="4">dk4302</strain>
    </source>
</reference>
<dbReference type="Gene3D" id="1.20.120.160">
    <property type="entry name" value="HPT domain"/>
    <property type="match status" value="1"/>
</dbReference>
<dbReference type="AlphaFoldDB" id="A0A5Q0Q948"/>
<evidence type="ECO:0000313" key="3">
    <source>
        <dbReference type="EMBL" id="QGA25649.1"/>
    </source>
</evidence>
<dbReference type="SUPFAM" id="SSF47226">
    <property type="entry name" value="Histidine-containing phosphotransfer domain, HPT domain"/>
    <property type="match status" value="1"/>
</dbReference>
<gene>
    <name evidence="3" type="ORF">GFH32_04630</name>
</gene>
<keyword evidence="1" id="KW-0597">Phosphoprotein</keyword>
<dbReference type="Proteomes" id="UP000326921">
    <property type="component" value="Chromosome"/>
</dbReference>
<dbReference type="GO" id="GO:0000160">
    <property type="term" value="P:phosphorelay signal transduction system"/>
    <property type="evidence" value="ECO:0007669"/>
    <property type="project" value="InterPro"/>
</dbReference>
<dbReference type="InterPro" id="IPR036641">
    <property type="entry name" value="HPT_dom_sf"/>
</dbReference>
<dbReference type="KEGG" id="sphe:GFH32_04630"/>
<evidence type="ECO:0000313" key="4">
    <source>
        <dbReference type="Proteomes" id="UP000326921"/>
    </source>
</evidence>
<evidence type="ECO:0000256" key="1">
    <source>
        <dbReference type="PROSITE-ProRule" id="PRU00110"/>
    </source>
</evidence>
<name>A0A5Q0Q948_9SPHI</name>
<proteinExistence type="predicted"/>
<dbReference type="GO" id="GO:0004672">
    <property type="term" value="F:protein kinase activity"/>
    <property type="evidence" value="ECO:0007669"/>
    <property type="project" value="UniProtKB-ARBA"/>
</dbReference>
<dbReference type="EMBL" id="CP045652">
    <property type="protein sequence ID" value="QGA25649.1"/>
    <property type="molecule type" value="Genomic_DNA"/>
</dbReference>
<dbReference type="PROSITE" id="PS50894">
    <property type="entry name" value="HPT"/>
    <property type="match status" value="1"/>
</dbReference>
<dbReference type="Pfam" id="PF01627">
    <property type="entry name" value="Hpt"/>
    <property type="match status" value="1"/>
</dbReference>
<evidence type="ECO:0000259" key="2">
    <source>
        <dbReference type="PROSITE" id="PS50894"/>
    </source>
</evidence>
<organism evidence="3 4">
    <name type="scientific">Sphingobacterium zhuxiongii</name>
    <dbReference type="NCBI Taxonomy" id="2662364"/>
    <lineage>
        <taxon>Bacteria</taxon>
        <taxon>Pseudomonadati</taxon>
        <taxon>Bacteroidota</taxon>
        <taxon>Sphingobacteriia</taxon>
        <taxon>Sphingobacteriales</taxon>
        <taxon>Sphingobacteriaceae</taxon>
        <taxon>Sphingobacterium</taxon>
    </lineage>
</organism>
<feature type="modified residue" description="Phosphohistidine" evidence="1">
    <location>
        <position position="58"/>
    </location>
</feature>